<keyword evidence="3" id="KW-1185">Reference proteome</keyword>
<dbReference type="EMBL" id="RQVQ01000016">
    <property type="protein sequence ID" value="RRJ90557.1"/>
    <property type="molecule type" value="Genomic_DNA"/>
</dbReference>
<sequence length="89" mass="9938">MKKIFFIAIAMIAFTGTMNAQTKPETKPETKNEDKDCAAKRDKFINEKYKDKSSPGAKLAGQIYYEGCVEGKKANYIAPRPKNDTITVS</sequence>
<proteinExistence type="predicted"/>
<dbReference type="Proteomes" id="UP000275719">
    <property type="component" value="Unassembled WGS sequence"/>
</dbReference>
<comment type="caution">
    <text evidence="2">The sequence shown here is derived from an EMBL/GenBank/DDBJ whole genome shotgun (WGS) entry which is preliminary data.</text>
</comment>
<organism evidence="2 3">
    <name type="scientific">Paenimyroides tangerinum</name>
    <dbReference type="NCBI Taxonomy" id="2488728"/>
    <lineage>
        <taxon>Bacteria</taxon>
        <taxon>Pseudomonadati</taxon>
        <taxon>Bacteroidota</taxon>
        <taxon>Flavobacteriia</taxon>
        <taxon>Flavobacteriales</taxon>
        <taxon>Flavobacteriaceae</taxon>
        <taxon>Paenimyroides</taxon>
    </lineage>
</organism>
<evidence type="ECO:0000313" key="3">
    <source>
        <dbReference type="Proteomes" id="UP000275719"/>
    </source>
</evidence>
<evidence type="ECO:0000256" key="1">
    <source>
        <dbReference type="SAM" id="SignalP"/>
    </source>
</evidence>
<evidence type="ECO:0000313" key="2">
    <source>
        <dbReference type="EMBL" id="RRJ90557.1"/>
    </source>
</evidence>
<reference evidence="2 3" key="1">
    <citation type="submission" date="2018-11" db="EMBL/GenBank/DDBJ databases">
        <title>Flavobacterium sp. nov., YIM 102701-2 draft genome.</title>
        <authorList>
            <person name="Li G."/>
            <person name="Jiang Y."/>
        </authorList>
    </citation>
    <scope>NUCLEOTIDE SEQUENCE [LARGE SCALE GENOMIC DNA]</scope>
    <source>
        <strain evidence="2 3">YIM 102701-2</strain>
    </source>
</reference>
<feature type="chain" id="PRO_5018063171" evidence="1">
    <location>
        <begin position="21"/>
        <end position="89"/>
    </location>
</feature>
<gene>
    <name evidence="2" type="ORF">EG240_08500</name>
</gene>
<keyword evidence="1" id="KW-0732">Signal</keyword>
<feature type="signal peptide" evidence="1">
    <location>
        <begin position="1"/>
        <end position="20"/>
    </location>
</feature>
<dbReference type="RefSeq" id="WP_125018966.1">
    <property type="nucleotide sequence ID" value="NZ_RQVQ01000016.1"/>
</dbReference>
<name>A0A3P3W887_9FLAO</name>
<accession>A0A3P3W887</accession>
<protein>
    <submittedName>
        <fullName evidence="2">Uncharacterized protein</fullName>
    </submittedName>
</protein>
<dbReference type="AlphaFoldDB" id="A0A3P3W887"/>